<evidence type="ECO:0000256" key="5">
    <source>
        <dbReference type="ARBA" id="ARBA00023136"/>
    </source>
</evidence>
<sequence length="530" mass="58757">MKFKLSSSGLTREQKLENIKKLTDRELIVTWAIILFAYFLFVVNWFLIDQLAGNFSYNPNGDVKNTWAGWSQSFFFKNPGAIATAATNWSITLFRGVGSFLAGWFIGKLGHRKTVLTMIGIMALSFPFIVVAYPFDGNNALVLSESKMFYEKTNDVIGQGGSLTKLTALGYSLFIIFRTLLAVGGTALISYTQPVIAKLSTIQKKTTLSMINPFGFNMGVAFPFLLFAFSTQIKLEATKNWYIICAAFILIIVATWILYFIFGKETVLPNEKHTKMESDVTIKSCLKDKNIIKLFVMFGAWLVAVVWFLSGTYSGIVASSTFNKLSTEKVLPWATSSTKIAFVLGLIGGVFLLSPFNKTRYERRRYLMTTFSLGMIFIIASFLFGYLGGNKNPGLAAGQIITSFCSGIFLWGIQSTILMIPHEFKGASPSKVGTQFGLIWGVGYVLYTLSDIVLSVITQGPSLAGVTYTAEQIDPAGLTAVILFIILSMSFVAMASILPKSGRIVNGEWVPFTDKWPFMSFNFYKGDIFK</sequence>
<dbReference type="GO" id="GO:0005886">
    <property type="term" value="C:plasma membrane"/>
    <property type="evidence" value="ECO:0007669"/>
    <property type="project" value="UniProtKB-SubCell"/>
</dbReference>
<feature type="transmembrane region" description="Helical" evidence="6">
    <location>
        <begin position="330"/>
        <end position="354"/>
    </location>
</feature>
<feature type="transmembrane region" description="Helical" evidence="6">
    <location>
        <begin position="366"/>
        <end position="388"/>
    </location>
</feature>
<comment type="subcellular location">
    <subcellularLocation>
        <location evidence="1">Cell membrane</location>
        <topology evidence="1">Multi-pass membrane protein</topology>
    </subcellularLocation>
</comment>
<feature type="transmembrane region" description="Helical" evidence="6">
    <location>
        <begin position="400"/>
        <end position="420"/>
    </location>
</feature>
<reference evidence="8 10" key="1">
    <citation type="submission" date="2021-11" db="EMBL/GenBank/DDBJ databases">
        <title>Description of Mycoplasma bradburyaesp. nov.from sea birds: a tribute to a great mycoplasmologist.</title>
        <authorList>
            <person name="Ramirez A.S."/>
            <person name="Poveda C."/>
            <person name="Suarez-Perez A."/>
            <person name="Rosales R.S."/>
            <person name="Dijkman R."/>
            <person name="Feberwee A."/>
            <person name="Spergser J."/>
            <person name="Szostak M.P."/>
            <person name="Ressel L."/>
            <person name="Calabuig P."/>
            <person name="Catania S."/>
            <person name="Gobbo F."/>
            <person name="Timofte D."/>
            <person name="Poveda J.B."/>
        </authorList>
    </citation>
    <scope>NUCLEOTIDE SEQUENCE</scope>
    <source>
        <strain evidence="7 10">T158</strain>
        <strain evidence="8">T264</strain>
    </source>
</reference>
<evidence type="ECO:0000256" key="1">
    <source>
        <dbReference type="ARBA" id="ARBA00004651"/>
    </source>
</evidence>
<dbReference type="Proteomes" id="UP001220940">
    <property type="component" value="Unassembled WGS sequence"/>
</dbReference>
<evidence type="ECO:0000256" key="3">
    <source>
        <dbReference type="ARBA" id="ARBA00022692"/>
    </source>
</evidence>
<evidence type="ECO:0000256" key="4">
    <source>
        <dbReference type="ARBA" id="ARBA00022989"/>
    </source>
</evidence>
<dbReference type="Proteomes" id="UP001216384">
    <property type="component" value="Unassembled WGS sequence"/>
</dbReference>
<keyword evidence="4 6" id="KW-1133">Transmembrane helix</keyword>
<dbReference type="EMBL" id="JAJHZM010000014">
    <property type="protein sequence ID" value="MDC4182185.1"/>
    <property type="molecule type" value="Genomic_DNA"/>
</dbReference>
<protein>
    <submittedName>
        <fullName evidence="8">MFS transporter</fullName>
    </submittedName>
</protein>
<accession>A0AAW6HPY4</accession>
<evidence type="ECO:0000313" key="7">
    <source>
        <dbReference type="EMBL" id="MDC4182185.1"/>
    </source>
</evidence>
<keyword evidence="5 6" id="KW-0472">Membrane</keyword>
<evidence type="ECO:0000313" key="8">
    <source>
        <dbReference type="EMBL" id="MDC4183691.1"/>
    </source>
</evidence>
<evidence type="ECO:0000256" key="2">
    <source>
        <dbReference type="ARBA" id="ARBA00022475"/>
    </source>
</evidence>
<gene>
    <name evidence="7" type="ORF">LNO68_03260</name>
    <name evidence="8" type="ORF">LNO71_03530</name>
</gene>
<dbReference type="RefSeq" id="WP_255034538.1">
    <property type="nucleotide sequence ID" value="NZ_CP101414.1"/>
</dbReference>
<organism evidence="8 9">
    <name type="scientific">Mycoplasma bradburyae</name>
    <dbReference type="NCBI Taxonomy" id="2963128"/>
    <lineage>
        <taxon>Bacteria</taxon>
        <taxon>Bacillati</taxon>
        <taxon>Mycoplasmatota</taxon>
        <taxon>Mollicutes</taxon>
        <taxon>Mycoplasmataceae</taxon>
        <taxon>Mycoplasma</taxon>
    </lineage>
</organism>
<feature type="transmembrane region" description="Helical" evidence="6">
    <location>
        <begin position="432"/>
        <end position="457"/>
    </location>
</feature>
<evidence type="ECO:0000256" key="6">
    <source>
        <dbReference type="SAM" id="Phobius"/>
    </source>
</evidence>
<feature type="transmembrane region" description="Helical" evidence="6">
    <location>
        <begin position="89"/>
        <end position="107"/>
    </location>
</feature>
<feature type="transmembrane region" description="Helical" evidence="6">
    <location>
        <begin position="27"/>
        <end position="48"/>
    </location>
</feature>
<dbReference type="AlphaFoldDB" id="A0AAW6HPY4"/>
<keyword evidence="3 6" id="KW-0812">Transmembrane</keyword>
<dbReference type="Pfam" id="PF07672">
    <property type="entry name" value="MFS_Mycoplasma"/>
    <property type="match status" value="1"/>
</dbReference>
<keyword evidence="2" id="KW-1003">Cell membrane</keyword>
<evidence type="ECO:0000313" key="10">
    <source>
        <dbReference type="Proteomes" id="UP001220940"/>
    </source>
</evidence>
<dbReference type="Gene3D" id="1.20.1250.20">
    <property type="entry name" value="MFS general substrate transporter like domains"/>
    <property type="match status" value="1"/>
</dbReference>
<feature type="transmembrane region" description="Helical" evidence="6">
    <location>
        <begin position="168"/>
        <end position="189"/>
    </location>
</feature>
<keyword evidence="10" id="KW-1185">Reference proteome</keyword>
<feature type="transmembrane region" description="Helical" evidence="6">
    <location>
        <begin position="114"/>
        <end position="135"/>
    </location>
</feature>
<comment type="caution">
    <text evidence="8">The sequence shown here is derived from an EMBL/GenBank/DDBJ whole genome shotgun (WGS) entry which is preliminary data.</text>
</comment>
<feature type="transmembrane region" description="Helical" evidence="6">
    <location>
        <begin position="241"/>
        <end position="262"/>
    </location>
</feature>
<dbReference type="EMBL" id="JAJHZP010000018">
    <property type="protein sequence ID" value="MDC4183691.1"/>
    <property type="molecule type" value="Genomic_DNA"/>
</dbReference>
<dbReference type="InterPro" id="IPR036259">
    <property type="entry name" value="MFS_trans_sf"/>
</dbReference>
<proteinExistence type="predicted"/>
<feature type="transmembrane region" description="Helical" evidence="6">
    <location>
        <begin position="210"/>
        <end position="229"/>
    </location>
</feature>
<name>A0AAW6HPY4_9MOLU</name>
<dbReference type="InterPro" id="IPR011699">
    <property type="entry name" value="MFS_Mycoplasma"/>
</dbReference>
<dbReference type="SUPFAM" id="SSF103473">
    <property type="entry name" value="MFS general substrate transporter"/>
    <property type="match status" value="1"/>
</dbReference>
<feature type="transmembrane region" description="Helical" evidence="6">
    <location>
        <begin position="477"/>
        <end position="498"/>
    </location>
</feature>
<feature type="transmembrane region" description="Helical" evidence="6">
    <location>
        <begin position="291"/>
        <end position="310"/>
    </location>
</feature>
<evidence type="ECO:0000313" key="9">
    <source>
        <dbReference type="Proteomes" id="UP001216384"/>
    </source>
</evidence>